<dbReference type="Pfam" id="PF02702">
    <property type="entry name" value="KdpD"/>
    <property type="match status" value="1"/>
</dbReference>
<dbReference type="GO" id="GO:0000155">
    <property type="term" value="F:phosphorelay sensor kinase activity"/>
    <property type="evidence" value="ECO:0007669"/>
    <property type="project" value="InterPro"/>
</dbReference>
<evidence type="ECO:0000256" key="1">
    <source>
        <dbReference type="ARBA" id="ARBA00022679"/>
    </source>
</evidence>
<evidence type="ECO:0000313" key="5">
    <source>
        <dbReference type="EMBL" id="CAA9355930.1"/>
    </source>
</evidence>
<protein>
    <submittedName>
        <fullName evidence="5">Osmosensitive K+ channel histidine kinase KdpD</fullName>
    </submittedName>
</protein>
<reference evidence="5" key="1">
    <citation type="submission" date="2020-02" db="EMBL/GenBank/DDBJ databases">
        <authorList>
            <person name="Meier V. D."/>
        </authorList>
    </citation>
    <scope>NUCLEOTIDE SEQUENCE</scope>
    <source>
        <strain evidence="5">AVDCRST_MAG93</strain>
    </source>
</reference>
<keyword evidence="5" id="KW-0813">Transport</keyword>
<keyword evidence="3" id="KW-0902">Two-component regulatory system</keyword>
<dbReference type="SUPFAM" id="SSF52540">
    <property type="entry name" value="P-loop containing nucleoside triphosphate hydrolases"/>
    <property type="match status" value="1"/>
</dbReference>
<dbReference type="InterPro" id="IPR003852">
    <property type="entry name" value="Sig_transdc_His_kinase_KdpD_N"/>
</dbReference>
<keyword evidence="2 5" id="KW-0418">Kinase</keyword>
<feature type="non-terminal residue" evidence="5">
    <location>
        <position position="234"/>
    </location>
</feature>
<feature type="domain" description="Signal transduction histidine kinase osmosensitive K+ channel sensor N-terminal" evidence="4">
    <location>
        <begin position="24"/>
        <end position="232"/>
    </location>
</feature>
<keyword evidence="1" id="KW-0808">Transferase</keyword>
<dbReference type="EMBL" id="CADCTR010002484">
    <property type="protein sequence ID" value="CAA9355930.1"/>
    <property type="molecule type" value="Genomic_DNA"/>
</dbReference>
<sequence>MQQNRPNPDELLSHVQRAEAQAARGKLKIFFGMAPGVGKTFAMLEAARQRKSEGVNVVVGWIVTHGRAETEALVEGLERLPPRTYVYRGTTSNEFDLDAAMRRRPSLLLVDELAHTNVAGSRHPKRWQDVEELLHAGIDIYTTVNVQHIESLNDVVVQITGIRVRETVPDHIIENADEVELIDIPPDDLLQRLADGKVYVPQQAAQAARNFFRKGNLIALRELALRRTAERVDA</sequence>
<dbReference type="PANTHER" id="PTHR45569:SF1">
    <property type="entry name" value="SENSOR PROTEIN KDPD"/>
    <property type="match status" value="1"/>
</dbReference>
<dbReference type="PANTHER" id="PTHR45569">
    <property type="entry name" value="SENSOR PROTEIN KDPD"/>
    <property type="match status" value="1"/>
</dbReference>
<name>A0A6J4MI27_9CHLR</name>
<dbReference type="GO" id="GO:0005737">
    <property type="term" value="C:cytoplasm"/>
    <property type="evidence" value="ECO:0007669"/>
    <property type="project" value="UniProtKB-ARBA"/>
</dbReference>
<evidence type="ECO:0000259" key="4">
    <source>
        <dbReference type="Pfam" id="PF02702"/>
    </source>
</evidence>
<proteinExistence type="predicted"/>
<evidence type="ECO:0000256" key="3">
    <source>
        <dbReference type="ARBA" id="ARBA00023012"/>
    </source>
</evidence>
<evidence type="ECO:0000256" key="2">
    <source>
        <dbReference type="ARBA" id="ARBA00022777"/>
    </source>
</evidence>
<dbReference type="Gene3D" id="3.40.50.300">
    <property type="entry name" value="P-loop containing nucleotide triphosphate hydrolases"/>
    <property type="match status" value="1"/>
</dbReference>
<keyword evidence="5" id="KW-0407">Ion channel</keyword>
<dbReference type="InterPro" id="IPR027417">
    <property type="entry name" value="P-loop_NTPase"/>
</dbReference>
<keyword evidence="5" id="KW-0406">Ion transport</keyword>
<dbReference type="InterPro" id="IPR052023">
    <property type="entry name" value="Histidine_kinase_KdpD"/>
</dbReference>
<dbReference type="GO" id="GO:0005886">
    <property type="term" value="C:plasma membrane"/>
    <property type="evidence" value="ECO:0007669"/>
    <property type="project" value="TreeGrafter"/>
</dbReference>
<dbReference type="FunFam" id="3.40.50.300:FF:000483">
    <property type="entry name" value="Sensor histidine kinase KdpD"/>
    <property type="match status" value="1"/>
</dbReference>
<dbReference type="AlphaFoldDB" id="A0A6J4MI27"/>
<organism evidence="5">
    <name type="scientific">uncultured Chloroflexia bacterium</name>
    <dbReference type="NCBI Taxonomy" id="1672391"/>
    <lineage>
        <taxon>Bacteria</taxon>
        <taxon>Bacillati</taxon>
        <taxon>Chloroflexota</taxon>
        <taxon>Chloroflexia</taxon>
        <taxon>environmental samples</taxon>
    </lineage>
</organism>
<accession>A0A6J4MI27</accession>
<gene>
    <name evidence="5" type="ORF">AVDCRST_MAG93-7356</name>
</gene>
<dbReference type="GO" id="GO:0034220">
    <property type="term" value="P:monoatomic ion transmembrane transport"/>
    <property type="evidence" value="ECO:0007669"/>
    <property type="project" value="UniProtKB-KW"/>
</dbReference>